<proteinExistence type="predicted"/>
<gene>
    <name evidence="1" type="ORF">MKC95_11335</name>
</gene>
<dbReference type="PROSITE" id="PS51257">
    <property type="entry name" value="PROKAR_LIPOPROTEIN"/>
    <property type="match status" value="1"/>
</dbReference>
<protein>
    <recommendedName>
        <fullName evidence="3">Lipoprotein</fullName>
    </recommendedName>
</protein>
<dbReference type="AlphaFoldDB" id="A0AAP2UNW4"/>
<dbReference type="Proteomes" id="UP001203972">
    <property type="component" value="Unassembled WGS sequence"/>
</dbReference>
<comment type="caution">
    <text evidence="1">The sequence shown here is derived from an EMBL/GenBank/DDBJ whole genome shotgun (WGS) entry which is preliminary data.</text>
</comment>
<evidence type="ECO:0000313" key="1">
    <source>
        <dbReference type="EMBL" id="MCR0233358.1"/>
    </source>
</evidence>
<organism evidence="1 2">
    <name type="scientific">Clostridium innocuum</name>
    <dbReference type="NCBI Taxonomy" id="1522"/>
    <lineage>
        <taxon>Bacteria</taxon>
        <taxon>Bacillati</taxon>
        <taxon>Bacillota</taxon>
        <taxon>Clostridia</taxon>
        <taxon>Eubacteriales</taxon>
        <taxon>Clostridiaceae</taxon>
        <taxon>Clostridium</taxon>
    </lineage>
</organism>
<dbReference type="RefSeq" id="WP_022299987.1">
    <property type="nucleotide sequence ID" value="NZ_CAEUHQ010000001.1"/>
</dbReference>
<dbReference type="EMBL" id="JAKTMA010000018">
    <property type="protein sequence ID" value="MCR0233358.1"/>
    <property type="molecule type" value="Genomic_DNA"/>
</dbReference>
<sequence>MNCRGIGIFLCAAAVLCGCSMQKDHAKEENIRLEILAKIDMLKDTNGLHIEDSQRISSTQQYFKDEIIMDEKRNHDTDTIQMNIAFHNKELKQYQVRIHPDTGESGRIDTVLQLKNDVLHVYIVNVDNTYEKMQETPVTSKDKENFLSSLLFQKYRKEAKDYFRYQKQEQDATTVYTVELTNNEKFSEYINKTDNKRGDIHFEEMKLSYTIDGFENRHETALSYISGYSGAGI</sequence>
<name>A0AAP2UNW4_CLOIN</name>
<accession>A0AAP2UNW4</accession>
<evidence type="ECO:0000313" key="2">
    <source>
        <dbReference type="Proteomes" id="UP001203972"/>
    </source>
</evidence>
<evidence type="ECO:0008006" key="3">
    <source>
        <dbReference type="Google" id="ProtNLM"/>
    </source>
</evidence>
<reference evidence="1" key="1">
    <citation type="journal article" date="2022" name="Clin. Infect. Dis.">
        <title>Association between Clostridium innocuum and antibiotic-associated diarrhea in adults and children: A cross-sectional study and comparative genomics analysis.</title>
        <authorList>
            <person name="Cherny K.E."/>
            <person name="Muscat E.B."/>
            <person name="Balaji A."/>
            <person name="Mukherjee J."/>
            <person name="Ozer E.A."/>
            <person name="Angarone M.P."/>
            <person name="Hauser A.R."/>
            <person name="Sichel J.S."/>
            <person name="Amponsah E."/>
            <person name="Kociolek L.K."/>
        </authorList>
    </citation>
    <scope>NUCLEOTIDE SEQUENCE</scope>
    <source>
        <strain evidence="1">NU1-AC-029v</strain>
    </source>
</reference>